<evidence type="ECO:0000313" key="10">
    <source>
        <dbReference type="EMBL" id="KAK7723484.1"/>
    </source>
</evidence>
<evidence type="ECO:0000259" key="9">
    <source>
        <dbReference type="PROSITE" id="PS50305"/>
    </source>
</evidence>
<dbReference type="InterPro" id="IPR003000">
    <property type="entry name" value="Sirtuin"/>
</dbReference>
<dbReference type="Proteomes" id="UP001430848">
    <property type="component" value="Unassembled WGS sequence"/>
</dbReference>
<keyword evidence="5" id="KW-0862">Zinc</keyword>
<dbReference type="InterPro" id="IPR050134">
    <property type="entry name" value="NAD-dep_sirtuin_deacylases"/>
</dbReference>
<dbReference type="PANTHER" id="PTHR11085:SF12">
    <property type="entry name" value="NAD-DEPENDENT PROTEIN DEACYLASE SIRTUIN-6"/>
    <property type="match status" value="1"/>
</dbReference>
<organism evidence="10 11">
    <name type="scientific">Diaporthe eres</name>
    <name type="common">Phomopsis oblonga</name>
    <dbReference type="NCBI Taxonomy" id="83184"/>
    <lineage>
        <taxon>Eukaryota</taxon>
        <taxon>Fungi</taxon>
        <taxon>Dikarya</taxon>
        <taxon>Ascomycota</taxon>
        <taxon>Pezizomycotina</taxon>
        <taxon>Sordariomycetes</taxon>
        <taxon>Sordariomycetidae</taxon>
        <taxon>Diaporthales</taxon>
        <taxon>Diaporthaceae</taxon>
        <taxon>Diaporthe</taxon>
        <taxon>Diaporthe eres species complex</taxon>
    </lineage>
</organism>
<evidence type="ECO:0000256" key="7">
    <source>
        <dbReference type="ARBA" id="ARBA00038170"/>
    </source>
</evidence>
<dbReference type="Pfam" id="PF02146">
    <property type="entry name" value="SIR2"/>
    <property type="match status" value="1"/>
</dbReference>
<keyword evidence="4" id="KW-0479">Metal-binding</keyword>
<dbReference type="SUPFAM" id="SSF52467">
    <property type="entry name" value="DHS-like NAD/FAD-binding domain"/>
    <property type="match status" value="1"/>
</dbReference>
<dbReference type="PROSITE" id="PS50305">
    <property type="entry name" value="SIRTUIN"/>
    <property type="match status" value="1"/>
</dbReference>
<dbReference type="PANTHER" id="PTHR11085">
    <property type="entry name" value="NAD-DEPENDENT PROTEIN DEACYLASE SIRTUIN-5, MITOCHONDRIAL-RELATED"/>
    <property type="match status" value="1"/>
</dbReference>
<evidence type="ECO:0000256" key="8">
    <source>
        <dbReference type="PROSITE-ProRule" id="PRU00236"/>
    </source>
</evidence>
<protein>
    <recommendedName>
        <fullName evidence="2">protein acetyllysine N-acetyltransferase</fullName>
        <ecNumber evidence="2">2.3.1.286</ecNumber>
    </recommendedName>
</protein>
<dbReference type="InterPro" id="IPR029035">
    <property type="entry name" value="DHS-like_NAD/FAD-binding_dom"/>
</dbReference>
<comment type="caution">
    <text evidence="10">The sequence shown here is derived from an EMBL/GenBank/DDBJ whole genome shotgun (WGS) entry which is preliminary data.</text>
</comment>
<dbReference type="InterPro" id="IPR026590">
    <property type="entry name" value="Ssirtuin_cat_dom"/>
</dbReference>
<name>A0ABR1P1F5_DIAER</name>
<dbReference type="Gene3D" id="3.40.50.1220">
    <property type="entry name" value="TPP-binding domain"/>
    <property type="match status" value="1"/>
</dbReference>
<reference evidence="10 11" key="1">
    <citation type="submission" date="2024-02" db="EMBL/GenBank/DDBJ databases">
        <title>De novo assembly and annotation of 12 fungi associated with fruit tree decline syndrome in Ontario, Canada.</title>
        <authorList>
            <person name="Sulman M."/>
            <person name="Ellouze W."/>
            <person name="Ilyukhin E."/>
        </authorList>
    </citation>
    <scope>NUCLEOTIDE SEQUENCE [LARGE SCALE GENOMIC DNA]</scope>
    <source>
        <strain evidence="10 11">M169</strain>
    </source>
</reference>
<feature type="domain" description="Deacetylase sirtuin-type" evidence="9">
    <location>
        <begin position="17"/>
        <end position="215"/>
    </location>
</feature>
<evidence type="ECO:0000313" key="11">
    <source>
        <dbReference type="Proteomes" id="UP001430848"/>
    </source>
</evidence>
<gene>
    <name evidence="10" type="ORF">SLS63_008897</name>
</gene>
<comment type="caution">
    <text evidence="8">Lacks conserved residue(s) required for the propagation of feature annotation.</text>
</comment>
<accession>A0ABR1P1F5</accession>
<evidence type="ECO:0000256" key="4">
    <source>
        <dbReference type="ARBA" id="ARBA00022723"/>
    </source>
</evidence>
<evidence type="ECO:0000256" key="3">
    <source>
        <dbReference type="ARBA" id="ARBA00022679"/>
    </source>
</evidence>
<comment type="similarity">
    <text evidence="1">Belongs to the sirtuin family. Class I subfamily.</text>
</comment>
<evidence type="ECO:0000256" key="5">
    <source>
        <dbReference type="ARBA" id="ARBA00022833"/>
    </source>
</evidence>
<evidence type="ECO:0000256" key="6">
    <source>
        <dbReference type="ARBA" id="ARBA00023027"/>
    </source>
</evidence>
<dbReference type="EC" id="2.3.1.286" evidence="2"/>
<evidence type="ECO:0000256" key="2">
    <source>
        <dbReference type="ARBA" id="ARBA00012928"/>
    </source>
</evidence>
<sequence length="336" mass="37059">MANTAPKVAEVERQEAPSAVDQKAQALADRIRTSRHLVVFTGAGVSTSAGIADFRGPQGAWTLMAQGREHDLRSIDTLEAIPTPTHMALVELQNRGLLKYLISQNCDGLHRRSRKCAICGGILLDSIINFGEDLPEADFQRAHTNAKKSDVFIVLGSSLTVTPANEIPEIPGRKRSPLLAICNLQKTPVDALADIRVFGKSDDLMIRVMEKLEIPIPPFILQRRLAIRNGQNARGKFQIHITGVDVDGTPVTFLRSVSCRNNRRVSRAEPLIIDFRGGLDPGTQVELEFEFMGNYGEPNLLLSHEHVGQADGSVMYDLRYNPADGKWDYNRASSLD</sequence>
<keyword evidence="6" id="KW-0520">NAD</keyword>
<keyword evidence="11" id="KW-1185">Reference proteome</keyword>
<comment type="similarity">
    <text evidence="7">Belongs to the sirtuin family. Class IV subfamily.</text>
</comment>
<evidence type="ECO:0000256" key="1">
    <source>
        <dbReference type="ARBA" id="ARBA00006924"/>
    </source>
</evidence>
<proteinExistence type="inferred from homology"/>
<keyword evidence="3" id="KW-0808">Transferase</keyword>
<dbReference type="EMBL" id="JAKNSF020000060">
    <property type="protein sequence ID" value="KAK7723484.1"/>
    <property type="molecule type" value="Genomic_DNA"/>
</dbReference>